<dbReference type="Proteomes" id="UP000241560">
    <property type="component" value="Segment"/>
</dbReference>
<proteinExistence type="predicted"/>
<dbReference type="KEGG" id="vg:54986318"/>
<sequence length="80" mass="8561">MNNINITNVSMQADGVFKISFMATYEGSSHIEGFIYMSSADYQAKTGAQQTEAIISTITDNLAGKITAVESSVTDDSSKL</sequence>
<dbReference type="GeneID" id="54986318"/>
<reference evidence="1 2" key="1">
    <citation type="submission" date="2017-10" db="EMBL/GenBank/DDBJ databases">
        <title>Isolation and characterisation of Lactobacillus bacteriophages that infect wine-derived L. plantarum strains.</title>
        <authorList>
            <person name="Kyrkou I."/>
            <person name="Hestbjerg Hansen L."/>
        </authorList>
    </citation>
    <scope>NUCLEOTIDE SEQUENCE [LARGE SCALE GENOMIC DNA]</scope>
</reference>
<evidence type="ECO:0000313" key="1">
    <source>
        <dbReference type="EMBL" id="ATW59517.1"/>
    </source>
</evidence>
<evidence type="ECO:0000313" key="2">
    <source>
        <dbReference type="Proteomes" id="UP000241560"/>
    </source>
</evidence>
<organism evidence="1 2">
    <name type="scientific">Lactobacillus phage Lenus</name>
    <dbReference type="NCBI Taxonomy" id="2053682"/>
    <lineage>
        <taxon>Viruses</taxon>
        <taxon>Duplodnaviria</taxon>
        <taxon>Heunggongvirae</taxon>
        <taxon>Uroviricota</taxon>
        <taxon>Caudoviricetes</taxon>
        <taxon>Tybeckvirinae</taxon>
        <taxon>Lenusvirus</taxon>
        <taxon>Lenusvirus lenus</taxon>
    </lineage>
</organism>
<dbReference type="EMBL" id="MG252693">
    <property type="protein sequence ID" value="ATW59517.1"/>
    <property type="molecule type" value="Genomic_DNA"/>
</dbReference>
<accession>A0A2H4PBB3</accession>
<protein>
    <submittedName>
        <fullName evidence="1">Uncharacterized protein</fullName>
    </submittedName>
</protein>
<keyword evidence="2" id="KW-1185">Reference proteome</keyword>
<dbReference type="RefSeq" id="YP_009795947.1">
    <property type="nucleotide sequence ID" value="NC_047897.1"/>
</dbReference>
<name>A0A2H4PBB3_9CAUD</name>